<dbReference type="PROSITE" id="PS50011">
    <property type="entry name" value="PROTEIN_KINASE_DOM"/>
    <property type="match status" value="1"/>
</dbReference>
<dbReference type="InterPro" id="IPR011009">
    <property type="entry name" value="Kinase-like_dom_sf"/>
</dbReference>
<evidence type="ECO:0000256" key="1">
    <source>
        <dbReference type="ARBA" id="ARBA00022679"/>
    </source>
</evidence>
<dbReference type="EMBL" id="HBII01037458">
    <property type="protein sequence ID" value="CAE0357006.1"/>
    <property type="molecule type" value="Transcribed_RNA"/>
</dbReference>
<keyword evidence="3" id="KW-0418">Kinase</keyword>
<dbReference type="PANTHER" id="PTHR24348">
    <property type="entry name" value="SERINE/THREONINE-PROTEIN KINASE UNC-51-RELATED"/>
    <property type="match status" value="1"/>
</dbReference>
<accession>A0A7S3JMC7</accession>
<keyword evidence="2" id="KW-0547">Nucleotide-binding</keyword>
<dbReference type="GO" id="GO:0000407">
    <property type="term" value="C:phagophore assembly site"/>
    <property type="evidence" value="ECO:0007669"/>
    <property type="project" value="TreeGrafter"/>
</dbReference>
<evidence type="ECO:0000256" key="4">
    <source>
        <dbReference type="ARBA" id="ARBA00022840"/>
    </source>
</evidence>
<keyword evidence="4" id="KW-0067">ATP-binding</keyword>
<dbReference type="GO" id="GO:0005524">
    <property type="term" value="F:ATP binding"/>
    <property type="evidence" value="ECO:0007669"/>
    <property type="project" value="UniProtKB-KW"/>
</dbReference>
<dbReference type="GO" id="GO:0010506">
    <property type="term" value="P:regulation of autophagy"/>
    <property type="evidence" value="ECO:0007669"/>
    <property type="project" value="InterPro"/>
</dbReference>
<name>A0A7S3JMC7_9SPIT</name>
<feature type="domain" description="Protein kinase" evidence="5">
    <location>
        <begin position="1"/>
        <end position="137"/>
    </location>
</feature>
<dbReference type="PROSITE" id="PS00108">
    <property type="entry name" value="PROTEIN_KINASE_ST"/>
    <property type="match status" value="1"/>
</dbReference>
<evidence type="ECO:0000313" key="6">
    <source>
        <dbReference type="EMBL" id="CAE0357006.1"/>
    </source>
</evidence>
<dbReference type="GO" id="GO:0005829">
    <property type="term" value="C:cytosol"/>
    <property type="evidence" value="ECO:0007669"/>
    <property type="project" value="TreeGrafter"/>
</dbReference>
<dbReference type="PANTHER" id="PTHR24348:SF22">
    <property type="entry name" value="NON-SPECIFIC SERINE_THREONINE PROTEIN KINASE"/>
    <property type="match status" value="1"/>
</dbReference>
<evidence type="ECO:0000256" key="2">
    <source>
        <dbReference type="ARBA" id="ARBA00022741"/>
    </source>
</evidence>
<sequence length="137" mass="16090">MSTQSKNVIRFYAGVRKENEAYIFFHFYNGRTLRDLMFFNPNMDEKFVAQIAKQLLKGLMELHENKFIHRDLKPANILLHFECMPSDKHVSREYLTNFNFKKNNCFSVVIADLGLGREMAFEMSVQGTPLYKAPEVK</sequence>
<dbReference type="InterPro" id="IPR000719">
    <property type="entry name" value="Prot_kinase_dom"/>
</dbReference>
<gene>
    <name evidence="6" type="ORF">EHAR0213_LOCUS15923</name>
</gene>
<reference evidence="6" key="1">
    <citation type="submission" date="2021-01" db="EMBL/GenBank/DDBJ databases">
        <authorList>
            <person name="Corre E."/>
            <person name="Pelletier E."/>
            <person name="Niang G."/>
            <person name="Scheremetjew M."/>
            <person name="Finn R."/>
            <person name="Kale V."/>
            <person name="Holt S."/>
            <person name="Cochrane G."/>
            <person name="Meng A."/>
            <person name="Brown T."/>
            <person name="Cohen L."/>
        </authorList>
    </citation>
    <scope>NUCLEOTIDE SEQUENCE</scope>
    <source>
        <strain evidence="6">FSP1.4</strain>
    </source>
</reference>
<dbReference type="SUPFAM" id="SSF56112">
    <property type="entry name" value="Protein kinase-like (PK-like)"/>
    <property type="match status" value="1"/>
</dbReference>
<keyword evidence="1" id="KW-0808">Transferase</keyword>
<dbReference type="AlphaFoldDB" id="A0A7S3JMC7"/>
<protein>
    <recommendedName>
        <fullName evidence="5">Protein kinase domain-containing protein</fullName>
    </recommendedName>
</protein>
<dbReference type="Pfam" id="PF00069">
    <property type="entry name" value="Pkinase"/>
    <property type="match status" value="1"/>
</dbReference>
<dbReference type="InterPro" id="IPR008271">
    <property type="entry name" value="Ser/Thr_kinase_AS"/>
</dbReference>
<dbReference type="GO" id="GO:0000045">
    <property type="term" value="P:autophagosome assembly"/>
    <property type="evidence" value="ECO:0007669"/>
    <property type="project" value="TreeGrafter"/>
</dbReference>
<dbReference type="GO" id="GO:0005776">
    <property type="term" value="C:autophagosome"/>
    <property type="evidence" value="ECO:0007669"/>
    <property type="project" value="TreeGrafter"/>
</dbReference>
<dbReference type="GO" id="GO:0004674">
    <property type="term" value="F:protein serine/threonine kinase activity"/>
    <property type="evidence" value="ECO:0007669"/>
    <property type="project" value="InterPro"/>
</dbReference>
<proteinExistence type="predicted"/>
<evidence type="ECO:0000259" key="5">
    <source>
        <dbReference type="PROSITE" id="PS50011"/>
    </source>
</evidence>
<organism evidence="6">
    <name type="scientific">Euplotes harpa</name>
    <dbReference type="NCBI Taxonomy" id="151035"/>
    <lineage>
        <taxon>Eukaryota</taxon>
        <taxon>Sar</taxon>
        <taxon>Alveolata</taxon>
        <taxon>Ciliophora</taxon>
        <taxon>Intramacronucleata</taxon>
        <taxon>Spirotrichea</taxon>
        <taxon>Hypotrichia</taxon>
        <taxon>Euplotida</taxon>
        <taxon>Euplotidae</taxon>
        <taxon>Euplotes</taxon>
    </lineage>
</organism>
<dbReference type="GO" id="GO:0016020">
    <property type="term" value="C:membrane"/>
    <property type="evidence" value="ECO:0007669"/>
    <property type="project" value="TreeGrafter"/>
</dbReference>
<evidence type="ECO:0000256" key="3">
    <source>
        <dbReference type="ARBA" id="ARBA00022777"/>
    </source>
</evidence>
<dbReference type="Gene3D" id="1.10.510.10">
    <property type="entry name" value="Transferase(Phosphotransferase) domain 1"/>
    <property type="match status" value="1"/>
</dbReference>
<dbReference type="InterPro" id="IPR045269">
    <property type="entry name" value="Atg1-like"/>
</dbReference>